<organism evidence="2 3">
    <name type="scientific">Panicum virgatum</name>
    <name type="common">Blackwell switchgrass</name>
    <dbReference type="NCBI Taxonomy" id="38727"/>
    <lineage>
        <taxon>Eukaryota</taxon>
        <taxon>Viridiplantae</taxon>
        <taxon>Streptophyta</taxon>
        <taxon>Embryophyta</taxon>
        <taxon>Tracheophyta</taxon>
        <taxon>Spermatophyta</taxon>
        <taxon>Magnoliopsida</taxon>
        <taxon>Liliopsida</taxon>
        <taxon>Poales</taxon>
        <taxon>Poaceae</taxon>
        <taxon>PACMAD clade</taxon>
        <taxon>Panicoideae</taxon>
        <taxon>Panicodae</taxon>
        <taxon>Paniceae</taxon>
        <taxon>Panicinae</taxon>
        <taxon>Panicum</taxon>
        <taxon>Panicum sect. Hiantes</taxon>
    </lineage>
</organism>
<accession>A0A8T0T264</accession>
<dbReference type="EMBL" id="CM029045">
    <property type="protein sequence ID" value="KAG2602426.1"/>
    <property type="molecule type" value="Genomic_DNA"/>
</dbReference>
<keyword evidence="3" id="KW-1185">Reference proteome</keyword>
<feature type="compositionally biased region" description="Polar residues" evidence="1">
    <location>
        <begin position="136"/>
        <end position="155"/>
    </location>
</feature>
<protein>
    <submittedName>
        <fullName evidence="2">Uncharacterized protein</fullName>
    </submittedName>
</protein>
<gene>
    <name evidence="2" type="ORF">PVAP13_5KG678507</name>
</gene>
<feature type="region of interest" description="Disordered" evidence="1">
    <location>
        <begin position="221"/>
        <end position="283"/>
    </location>
</feature>
<dbReference type="Proteomes" id="UP000823388">
    <property type="component" value="Chromosome 5K"/>
</dbReference>
<feature type="compositionally biased region" description="Polar residues" evidence="1">
    <location>
        <begin position="272"/>
        <end position="283"/>
    </location>
</feature>
<evidence type="ECO:0000313" key="3">
    <source>
        <dbReference type="Proteomes" id="UP000823388"/>
    </source>
</evidence>
<evidence type="ECO:0000313" key="2">
    <source>
        <dbReference type="EMBL" id="KAG2602426.1"/>
    </source>
</evidence>
<sequence>MKDSFQGKQHCRTGSVVDVAVKLPGSAPGKLLSSKFKVQTSKPVEGEIGENFGVEEAIPAATYIPRDDDLIDDSDSSTDFEKEVNIVLGTENDHNANKQESHWIASCELNSVQKSPDPFLLESILTNHDSAEVSSKENQTPMTNTTNISSIQPVQQPELESATYQEDPGHVSSLVSPSPVVLGEEQEVLPHDSLNKTECRLGTKTVNLKLLHNPCEEIKKTREERRTSDRQMLNLLKTENDAPLKKRSFEEQDSGRWQSTSGVCLQGPGPRTPTTDLPSGTSG</sequence>
<reference evidence="2 3" key="1">
    <citation type="submission" date="2020-05" db="EMBL/GenBank/DDBJ databases">
        <title>WGS assembly of Panicum virgatum.</title>
        <authorList>
            <person name="Lovell J.T."/>
            <person name="Jenkins J."/>
            <person name="Shu S."/>
            <person name="Juenger T.E."/>
            <person name="Schmutz J."/>
        </authorList>
    </citation>
    <scope>NUCLEOTIDE SEQUENCE [LARGE SCALE GENOMIC DNA]</scope>
    <source>
        <strain evidence="3">cv. AP13</strain>
    </source>
</reference>
<dbReference type="AlphaFoldDB" id="A0A8T0T264"/>
<evidence type="ECO:0000256" key="1">
    <source>
        <dbReference type="SAM" id="MobiDB-lite"/>
    </source>
</evidence>
<feature type="region of interest" description="Disordered" evidence="1">
    <location>
        <begin position="131"/>
        <end position="176"/>
    </location>
</feature>
<feature type="compositionally biased region" description="Basic and acidic residues" evidence="1">
    <location>
        <begin position="238"/>
        <end position="254"/>
    </location>
</feature>
<proteinExistence type="predicted"/>
<comment type="caution">
    <text evidence="2">The sequence shown here is derived from an EMBL/GenBank/DDBJ whole genome shotgun (WGS) entry which is preliminary data.</text>
</comment>
<name>A0A8T0T264_PANVG</name>